<proteinExistence type="predicted"/>
<dbReference type="Gene3D" id="1.10.10.10">
    <property type="entry name" value="Winged helix-like DNA-binding domain superfamily/Winged helix DNA-binding domain"/>
    <property type="match status" value="1"/>
</dbReference>
<dbReference type="GO" id="GO:0003677">
    <property type="term" value="F:DNA binding"/>
    <property type="evidence" value="ECO:0007669"/>
    <property type="project" value="UniProtKB-KW"/>
</dbReference>
<dbReference type="InterPro" id="IPR036390">
    <property type="entry name" value="WH_DNA-bd_sf"/>
</dbReference>
<evidence type="ECO:0000256" key="2">
    <source>
        <dbReference type="ARBA" id="ARBA00023125"/>
    </source>
</evidence>
<keyword evidence="1" id="KW-0805">Transcription regulation</keyword>
<dbReference type="OrthoDB" id="9797599at2"/>
<keyword evidence="3" id="KW-0804">Transcription</keyword>
<dbReference type="PANTHER" id="PTHR33204">
    <property type="entry name" value="TRANSCRIPTIONAL REGULATOR, MARR FAMILY"/>
    <property type="match status" value="1"/>
</dbReference>
<reference evidence="5 6" key="1">
    <citation type="submission" date="2016-10" db="EMBL/GenBank/DDBJ databases">
        <authorList>
            <person name="de Groot N.N."/>
        </authorList>
    </citation>
    <scope>NUCLEOTIDE SEQUENCE [LARGE SCALE GENOMIC DNA]</scope>
    <source>
        <strain evidence="5 6">DSM 21039</strain>
    </source>
</reference>
<evidence type="ECO:0000256" key="1">
    <source>
        <dbReference type="ARBA" id="ARBA00023015"/>
    </source>
</evidence>
<accession>A0A1H8GNX5</accession>
<protein>
    <submittedName>
        <fullName evidence="5">Transcriptional regulator, HxlR family</fullName>
    </submittedName>
</protein>
<name>A0A1H8GNX5_9BACT</name>
<dbReference type="PROSITE" id="PS51118">
    <property type="entry name" value="HTH_HXLR"/>
    <property type="match status" value="1"/>
</dbReference>
<dbReference type="Pfam" id="PF01638">
    <property type="entry name" value="HxlR"/>
    <property type="match status" value="1"/>
</dbReference>
<dbReference type="InterPro" id="IPR002577">
    <property type="entry name" value="HTH_HxlR"/>
</dbReference>
<keyword evidence="6" id="KW-1185">Reference proteome</keyword>
<sequence length="133" mass="15625">MHSQEVTKRLLVKKSAPPLFNHQCSVIATLKLFASKWKPCIICYLAERPMRYNDLHRIIPNISRKILSEHLRDLERDDVIIRVQHDHKLQKVEYTLSDRGKSLLPLLEQLQDWGMANLEDVLSIKEMLELTLD</sequence>
<dbReference type="InterPro" id="IPR036388">
    <property type="entry name" value="WH-like_DNA-bd_sf"/>
</dbReference>
<keyword evidence="2" id="KW-0238">DNA-binding</keyword>
<dbReference type="EMBL" id="FOBB01000010">
    <property type="protein sequence ID" value="SEN45712.1"/>
    <property type="molecule type" value="Genomic_DNA"/>
</dbReference>
<dbReference type="RefSeq" id="WP_089919881.1">
    <property type="nucleotide sequence ID" value="NZ_FOBB01000010.1"/>
</dbReference>
<evidence type="ECO:0000256" key="3">
    <source>
        <dbReference type="ARBA" id="ARBA00023163"/>
    </source>
</evidence>
<dbReference type="PANTHER" id="PTHR33204:SF29">
    <property type="entry name" value="TRANSCRIPTIONAL REGULATOR"/>
    <property type="match status" value="1"/>
</dbReference>
<feature type="domain" description="HTH hxlR-type" evidence="4">
    <location>
        <begin position="24"/>
        <end position="122"/>
    </location>
</feature>
<evidence type="ECO:0000313" key="6">
    <source>
        <dbReference type="Proteomes" id="UP000198984"/>
    </source>
</evidence>
<dbReference type="AlphaFoldDB" id="A0A1H8GNX5"/>
<organism evidence="5 6">
    <name type="scientific">Chitinophaga rupis</name>
    <dbReference type="NCBI Taxonomy" id="573321"/>
    <lineage>
        <taxon>Bacteria</taxon>
        <taxon>Pseudomonadati</taxon>
        <taxon>Bacteroidota</taxon>
        <taxon>Chitinophagia</taxon>
        <taxon>Chitinophagales</taxon>
        <taxon>Chitinophagaceae</taxon>
        <taxon>Chitinophaga</taxon>
    </lineage>
</organism>
<gene>
    <name evidence="5" type="ORF">SAMN04488505_110202</name>
</gene>
<dbReference type="Proteomes" id="UP000198984">
    <property type="component" value="Unassembled WGS sequence"/>
</dbReference>
<dbReference type="SUPFAM" id="SSF46785">
    <property type="entry name" value="Winged helix' DNA-binding domain"/>
    <property type="match status" value="1"/>
</dbReference>
<evidence type="ECO:0000313" key="5">
    <source>
        <dbReference type="EMBL" id="SEN45712.1"/>
    </source>
</evidence>
<evidence type="ECO:0000259" key="4">
    <source>
        <dbReference type="PROSITE" id="PS51118"/>
    </source>
</evidence>
<dbReference type="STRING" id="573321.SAMN04488505_110202"/>